<comment type="caution">
    <text evidence="2">The sequence shown here is derived from an EMBL/GenBank/DDBJ whole genome shotgun (WGS) entry which is preliminary data.</text>
</comment>
<evidence type="ECO:0000256" key="1">
    <source>
        <dbReference type="SAM" id="Phobius"/>
    </source>
</evidence>
<feature type="transmembrane region" description="Helical" evidence="1">
    <location>
        <begin position="80"/>
        <end position="99"/>
    </location>
</feature>
<accession>A0A8T0C3B2</accession>
<feature type="transmembrane region" description="Helical" evidence="1">
    <location>
        <begin position="54"/>
        <end position="74"/>
    </location>
</feature>
<keyword evidence="1" id="KW-0812">Transmembrane</keyword>
<keyword evidence="1" id="KW-0472">Membrane</keyword>
<proteinExistence type="predicted"/>
<protein>
    <submittedName>
        <fullName evidence="2">Uncharacterized protein</fullName>
    </submittedName>
</protein>
<evidence type="ECO:0000313" key="2">
    <source>
        <dbReference type="EMBL" id="KAF7783520.1"/>
    </source>
</evidence>
<keyword evidence="1" id="KW-1133">Transmembrane helix</keyword>
<reference evidence="2 3" key="1">
    <citation type="journal article" date="2012" name="J. Bacteriol.">
        <title>Genome sequence of the cycloprodigiosin-producing bacterial strain Pseudoalteromonas rubra ATCC 29570(T).</title>
        <authorList>
            <person name="Xie B.B."/>
            <person name="Shu Y.L."/>
            <person name="Qin Q.L."/>
            <person name="Rong J.C."/>
            <person name="Zhang X.Y."/>
            <person name="Chen X.L."/>
            <person name="Zhou B.C."/>
            <person name="Zhang Y.Z."/>
        </authorList>
    </citation>
    <scope>NUCLEOTIDE SEQUENCE [LARGE SCALE GENOMIC DNA]</scope>
    <source>
        <strain evidence="2 3">DSM 6842</strain>
    </source>
</reference>
<sequence length="194" mass="22474">MEIVQKKKSNKHTFTFHDDYFNFAYEDKSGSGDTDFNYADFPQKSSIQIEKNEWLSNVGYIWCALGVFQMGYAIYSGASLSGKGFWLVVGLICVIWAYFSTVKYTVFKTNNGNIFIIQDKKHDEIITELNSRRKTQLLSWYGDINLENGLDQEKDKFRWLAEQGVLSKEESEKRIAQAELLNEDNFELPGEKLN</sequence>
<gene>
    <name evidence="2" type="ORF">PRUB_a3308</name>
</gene>
<dbReference type="Proteomes" id="UP000016480">
    <property type="component" value="Unassembled WGS sequence"/>
</dbReference>
<dbReference type="EMBL" id="AHCD03000043">
    <property type="protein sequence ID" value="KAF7783520.1"/>
    <property type="molecule type" value="Genomic_DNA"/>
</dbReference>
<organism evidence="2 3">
    <name type="scientific">Pseudoalteromonas rubra</name>
    <dbReference type="NCBI Taxonomy" id="43658"/>
    <lineage>
        <taxon>Bacteria</taxon>
        <taxon>Pseudomonadati</taxon>
        <taxon>Pseudomonadota</taxon>
        <taxon>Gammaproteobacteria</taxon>
        <taxon>Alteromonadales</taxon>
        <taxon>Pseudoalteromonadaceae</taxon>
        <taxon>Pseudoalteromonas</taxon>
    </lineage>
</organism>
<name>A0A8T0C3B2_9GAMM</name>
<dbReference type="AlphaFoldDB" id="A0A8T0C3B2"/>
<evidence type="ECO:0000313" key="3">
    <source>
        <dbReference type="Proteomes" id="UP000016480"/>
    </source>
</evidence>